<feature type="compositionally biased region" description="Polar residues" evidence="6">
    <location>
        <begin position="82"/>
        <end position="99"/>
    </location>
</feature>
<dbReference type="AlphaFoldDB" id="A0AAV9VZW0"/>
<dbReference type="Gene3D" id="4.10.240.10">
    <property type="entry name" value="Zn(2)-C6 fungal-type DNA-binding domain"/>
    <property type="match status" value="1"/>
</dbReference>
<dbReference type="CDD" id="cd12148">
    <property type="entry name" value="fungal_TF_MHR"/>
    <property type="match status" value="1"/>
</dbReference>
<dbReference type="PANTHER" id="PTHR31845">
    <property type="entry name" value="FINGER DOMAIN PROTEIN, PUTATIVE-RELATED"/>
    <property type="match status" value="1"/>
</dbReference>
<proteinExistence type="predicted"/>
<dbReference type="InterPro" id="IPR001138">
    <property type="entry name" value="Zn2Cys6_DnaBD"/>
</dbReference>
<reference evidence="8 9" key="1">
    <citation type="submission" date="2023-08" db="EMBL/GenBank/DDBJ databases">
        <authorList>
            <person name="Palmer J.M."/>
        </authorList>
    </citation>
    <scope>NUCLEOTIDE SEQUENCE [LARGE SCALE GENOMIC DNA]</scope>
    <source>
        <strain evidence="8 9">TWF481</strain>
    </source>
</reference>
<dbReference type="GO" id="GO:0005634">
    <property type="term" value="C:nucleus"/>
    <property type="evidence" value="ECO:0007669"/>
    <property type="project" value="UniProtKB-SubCell"/>
</dbReference>
<keyword evidence="4" id="KW-0804">Transcription</keyword>
<comment type="caution">
    <text evidence="8">The sequence shown here is derived from an EMBL/GenBank/DDBJ whole genome shotgun (WGS) entry which is preliminary data.</text>
</comment>
<dbReference type="GO" id="GO:0000981">
    <property type="term" value="F:DNA-binding transcription factor activity, RNA polymerase II-specific"/>
    <property type="evidence" value="ECO:0007669"/>
    <property type="project" value="InterPro"/>
</dbReference>
<evidence type="ECO:0000256" key="5">
    <source>
        <dbReference type="ARBA" id="ARBA00023242"/>
    </source>
</evidence>
<accession>A0AAV9VZW0</accession>
<dbReference type="Proteomes" id="UP001370758">
    <property type="component" value="Unassembled WGS sequence"/>
</dbReference>
<dbReference type="InterPro" id="IPR036864">
    <property type="entry name" value="Zn2-C6_fun-type_DNA-bd_sf"/>
</dbReference>
<protein>
    <recommendedName>
        <fullName evidence="7">Zn(2)-C6 fungal-type domain-containing protein</fullName>
    </recommendedName>
</protein>
<feature type="domain" description="Zn(2)-C6 fungal-type" evidence="7">
    <location>
        <begin position="12"/>
        <end position="42"/>
    </location>
</feature>
<comment type="subcellular location">
    <subcellularLocation>
        <location evidence="1">Nucleus</location>
    </subcellularLocation>
</comment>
<dbReference type="CDD" id="cd00067">
    <property type="entry name" value="GAL4"/>
    <property type="match status" value="1"/>
</dbReference>
<evidence type="ECO:0000256" key="3">
    <source>
        <dbReference type="ARBA" id="ARBA00023125"/>
    </source>
</evidence>
<gene>
    <name evidence="8" type="ORF">TWF481_010146</name>
</gene>
<evidence type="ECO:0000256" key="4">
    <source>
        <dbReference type="ARBA" id="ARBA00023163"/>
    </source>
</evidence>
<name>A0AAV9VZW0_9PEZI</name>
<feature type="region of interest" description="Disordered" evidence="6">
    <location>
        <begin position="75"/>
        <end position="104"/>
    </location>
</feature>
<dbReference type="GO" id="GO:0008270">
    <property type="term" value="F:zinc ion binding"/>
    <property type="evidence" value="ECO:0007669"/>
    <property type="project" value="InterPro"/>
</dbReference>
<evidence type="ECO:0000259" key="7">
    <source>
        <dbReference type="PROSITE" id="PS00463"/>
    </source>
</evidence>
<evidence type="ECO:0000256" key="1">
    <source>
        <dbReference type="ARBA" id="ARBA00004123"/>
    </source>
</evidence>
<keyword evidence="9" id="KW-1185">Reference proteome</keyword>
<dbReference type="InterPro" id="IPR051089">
    <property type="entry name" value="prtT"/>
</dbReference>
<evidence type="ECO:0000313" key="8">
    <source>
        <dbReference type="EMBL" id="KAK6499788.1"/>
    </source>
</evidence>
<keyword evidence="2" id="KW-0805">Transcription regulation</keyword>
<evidence type="ECO:0000313" key="9">
    <source>
        <dbReference type="Proteomes" id="UP001370758"/>
    </source>
</evidence>
<organism evidence="8 9">
    <name type="scientific">Arthrobotrys musiformis</name>
    <dbReference type="NCBI Taxonomy" id="47236"/>
    <lineage>
        <taxon>Eukaryota</taxon>
        <taxon>Fungi</taxon>
        <taxon>Dikarya</taxon>
        <taxon>Ascomycota</taxon>
        <taxon>Pezizomycotina</taxon>
        <taxon>Orbiliomycetes</taxon>
        <taxon>Orbiliales</taxon>
        <taxon>Orbiliaceae</taxon>
        <taxon>Arthrobotrys</taxon>
    </lineage>
</organism>
<dbReference type="PROSITE" id="PS00463">
    <property type="entry name" value="ZN2_CY6_FUNGAL_1"/>
    <property type="match status" value="1"/>
</dbReference>
<keyword evidence="3" id="KW-0238">DNA-binding</keyword>
<keyword evidence="5" id="KW-0539">Nucleus</keyword>
<dbReference type="PANTHER" id="PTHR31845:SF39">
    <property type="entry name" value="TRANSCRIPTION FACTOR PBCR-RELATED"/>
    <property type="match status" value="1"/>
</dbReference>
<evidence type="ECO:0000256" key="6">
    <source>
        <dbReference type="SAM" id="MobiDB-lite"/>
    </source>
</evidence>
<dbReference type="EMBL" id="JAVHJL010000007">
    <property type="protein sequence ID" value="KAK6499788.1"/>
    <property type="molecule type" value="Genomic_DNA"/>
</dbReference>
<evidence type="ECO:0000256" key="2">
    <source>
        <dbReference type="ARBA" id="ARBA00023015"/>
    </source>
</evidence>
<sequence>MERPKNKPKSRACVGCRSMKIKCVPVPKSNKCEACLRLMRPCEAPGPIKPRMKPSQKFQELERKIELLTSVLQTEKADPGPSLSQGQNQTIDGSPQNSEDFPPKNHYLQALVSPQPNFQSGGNSGDIIDQGAIDISTASTLFNYWADNIRPIFPIVQFSSNQDVHSVRSNTPVLFLTILTISSAAVDPTFLDRLLPQLNNLFAQEVFVLGNRSIDLLQALILFSQYHIQPREAKTFPLTQHVYNAMAMASDLMLEEKIKATANEPDESTFEACRVLLGIYFAASASSTLLRRSQFNLFQPAYQKYTTILRSTETPNPDDMWLCKLVELQQVSEDASLSLNQPYNVEADSFEDTKIRSLFNLLQHRLSEWDKINNDRDLVDPRLRAIARLSIELQTNQVGIQGFNHKIGIEYKNSKNQGGIMNTPSITAVHFQSLSRSLELCRNILNSYMSLETPLARSLPNIFFIWLMYAGVCLAKLSTFIEKFTFAQFGETSRDDKSSIPDLLEAVYQRLAAHSQNGYLPQARPFETVFRKLKTWHIQKQAFCINLHGGCKESAGPVHDILSGEIVDGSGGKTLLTHAQQTIITPNFASTEATYTQGHQGYGVNQPLGLTPPSSIDDIDMIAEGYNNQEISNNLMYDSFADPSAEADYGSTMQFSAEEMKDFDMSMMYNNYFWMLPFLK</sequence>
<dbReference type="GO" id="GO:0000976">
    <property type="term" value="F:transcription cis-regulatory region binding"/>
    <property type="evidence" value="ECO:0007669"/>
    <property type="project" value="TreeGrafter"/>
</dbReference>
<dbReference type="SUPFAM" id="SSF57701">
    <property type="entry name" value="Zn2/Cys6 DNA-binding domain"/>
    <property type="match status" value="1"/>
</dbReference>